<feature type="region of interest" description="Disordered" evidence="1">
    <location>
        <begin position="130"/>
        <end position="226"/>
    </location>
</feature>
<sequence length="226" mass="24567">MWKLDPDSSQPHRYAVFPKMAVAEAHRCFDEGEEAELWAANRKPLAPAGQGSVGLGTSGVFNTILCRPFLLLQTRRLKQRPPNLVEYRLACMYVTGSSSPELQIHQSRHTDTGWSRCDTESTIPRSFTHNRKAGQVSASCSSGGGLKEPKPIASLATDGPSLTGQQEQTAAAWGDEVSSFGGRMPPARVSQSQERTDTKPGSSQCSHLRLKAQAPRPVSNRSGRAH</sequence>
<evidence type="ECO:0000256" key="1">
    <source>
        <dbReference type="SAM" id="MobiDB-lite"/>
    </source>
</evidence>
<comment type="caution">
    <text evidence="2">The sequence shown here is derived from an EMBL/GenBank/DDBJ whole genome shotgun (WGS) entry which is preliminary data.</text>
</comment>
<keyword evidence="3" id="KW-1185">Reference proteome</keyword>
<dbReference type="EMBL" id="PPTA01000003">
    <property type="protein sequence ID" value="TFB05356.1"/>
    <property type="molecule type" value="Genomic_DNA"/>
</dbReference>
<reference evidence="2 3" key="1">
    <citation type="submission" date="2018-01" db="EMBL/GenBank/DDBJ databases">
        <title>Genome characterization of the sugarcane-associated fungus Trichoderma ghanense CCMA-1212 and their application in lignocelulose bioconversion.</title>
        <authorList>
            <person name="Steindorff A.S."/>
            <person name="Mendes T.D."/>
            <person name="Vilela E.S.D."/>
            <person name="Rodrigues D.S."/>
            <person name="Formighieri E.F."/>
            <person name="Melo I.S."/>
            <person name="Favaro L.C.L."/>
        </authorList>
    </citation>
    <scope>NUCLEOTIDE SEQUENCE [LARGE SCALE GENOMIC DNA]</scope>
    <source>
        <strain evidence="2 3">CCMA-1212</strain>
    </source>
</reference>
<dbReference type="GeneID" id="300574476"/>
<evidence type="ECO:0000313" key="3">
    <source>
        <dbReference type="Proteomes" id="UP001642720"/>
    </source>
</evidence>
<feature type="compositionally biased region" description="Polar residues" evidence="1">
    <location>
        <begin position="160"/>
        <end position="169"/>
    </location>
</feature>
<accession>A0ABY2HB26</accession>
<dbReference type="Proteomes" id="UP001642720">
    <property type="component" value="Unassembled WGS sequence"/>
</dbReference>
<feature type="compositionally biased region" description="Polar residues" evidence="1">
    <location>
        <begin position="189"/>
        <end position="206"/>
    </location>
</feature>
<organism evidence="2 3">
    <name type="scientific">Trichoderma ghanense</name>
    <dbReference type="NCBI Taxonomy" id="65468"/>
    <lineage>
        <taxon>Eukaryota</taxon>
        <taxon>Fungi</taxon>
        <taxon>Dikarya</taxon>
        <taxon>Ascomycota</taxon>
        <taxon>Pezizomycotina</taxon>
        <taxon>Sordariomycetes</taxon>
        <taxon>Hypocreomycetidae</taxon>
        <taxon>Hypocreales</taxon>
        <taxon>Hypocreaceae</taxon>
        <taxon>Trichoderma</taxon>
    </lineage>
</organism>
<name>A0ABY2HB26_9HYPO</name>
<dbReference type="RefSeq" id="XP_073561557.1">
    <property type="nucleotide sequence ID" value="XM_073700026.1"/>
</dbReference>
<protein>
    <submittedName>
        <fullName evidence="2">Uncharacterized protein</fullName>
    </submittedName>
</protein>
<evidence type="ECO:0000313" key="2">
    <source>
        <dbReference type="EMBL" id="TFB05356.1"/>
    </source>
</evidence>
<gene>
    <name evidence="2" type="ORF">CCMA1212_002648</name>
</gene>
<proteinExistence type="predicted"/>